<sequence length="241" mass="25406">MSALTSACGLAATDYTLTIAGENAFILYLATQQISPAAAQQIALATTQLSPMVGQQLIELLPSYASLLIVFDPLQHSHLSIKPLLVQALAKPVNLLSQSPAKRVELPVWYSEQSGPDLLAVATAKGLTPAEVINLHSSTSYQVYAIGFAPGFAYLGELPEALAMPRLSSPRASVPAGSVAIADRQTAVYPAASPGGWHLLGRCPIAMFTPWQSPAMPVAVGDQVQFIPISEREFTLLGGTL</sequence>
<dbReference type="SUPFAM" id="SSF50891">
    <property type="entry name" value="Cyclophilin-like"/>
    <property type="match status" value="1"/>
</dbReference>
<dbReference type="EMBL" id="BMYR01000012">
    <property type="protein sequence ID" value="GGW69614.1"/>
    <property type="molecule type" value="Genomic_DNA"/>
</dbReference>
<keyword evidence="2" id="KW-0378">Hydrolase</keyword>
<dbReference type="PANTHER" id="PTHR34698:SF2">
    <property type="entry name" value="5-OXOPROLINASE SUBUNIT B"/>
    <property type="match status" value="1"/>
</dbReference>
<proteinExistence type="predicted"/>
<dbReference type="InterPro" id="IPR029000">
    <property type="entry name" value="Cyclophilin-like_dom_sf"/>
</dbReference>
<keyword evidence="3" id="KW-0067">ATP-binding</keyword>
<feature type="domain" description="Carboxyltransferase" evidence="4">
    <location>
        <begin position="15"/>
        <end position="217"/>
    </location>
</feature>
<dbReference type="SUPFAM" id="SSF160467">
    <property type="entry name" value="PH0987 N-terminal domain-like"/>
    <property type="match status" value="1"/>
</dbReference>
<dbReference type="Proteomes" id="UP000634667">
    <property type="component" value="Unassembled WGS sequence"/>
</dbReference>
<name>A0ABQ2WT56_9ALTE</name>
<reference evidence="6" key="1">
    <citation type="journal article" date="2019" name="Int. J. Syst. Evol. Microbiol.">
        <title>The Global Catalogue of Microorganisms (GCM) 10K type strain sequencing project: providing services to taxonomists for standard genome sequencing and annotation.</title>
        <authorList>
            <consortium name="The Broad Institute Genomics Platform"/>
            <consortium name="The Broad Institute Genome Sequencing Center for Infectious Disease"/>
            <person name="Wu L."/>
            <person name="Ma J."/>
        </authorList>
    </citation>
    <scope>NUCLEOTIDE SEQUENCE [LARGE SCALE GENOMIC DNA]</scope>
    <source>
        <strain evidence="6">KCTC 23723</strain>
    </source>
</reference>
<dbReference type="Gene3D" id="2.40.100.10">
    <property type="entry name" value="Cyclophilin-like"/>
    <property type="match status" value="1"/>
</dbReference>
<evidence type="ECO:0000313" key="5">
    <source>
        <dbReference type="EMBL" id="GGW69614.1"/>
    </source>
</evidence>
<dbReference type="Gene3D" id="3.30.1360.40">
    <property type="match status" value="1"/>
</dbReference>
<organism evidence="5 6">
    <name type="scientific">Alishewanella tabrizica</name>
    <dbReference type="NCBI Taxonomy" id="671278"/>
    <lineage>
        <taxon>Bacteria</taxon>
        <taxon>Pseudomonadati</taxon>
        <taxon>Pseudomonadota</taxon>
        <taxon>Gammaproteobacteria</taxon>
        <taxon>Alteromonadales</taxon>
        <taxon>Alteromonadaceae</taxon>
        <taxon>Alishewanella</taxon>
    </lineage>
</organism>
<dbReference type="NCBIfam" id="TIGR00370">
    <property type="entry name" value="5-oxoprolinase subunit PxpB"/>
    <property type="match status" value="1"/>
</dbReference>
<dbReference type="Pfam" id="PF02682">
    <property type="entry name" value="CT_C_D"/>
    <property type="match status" value="1"/>
</dbReference>
<keyword evidence="6" id="KW-1185">Reference proteome</keyword>
<dbReference type="InterPro" id="IPR010016">
    <property type="entry name" value="PxpB"/>
</dbReference>
<gene>
    <name evidence="5" type="ORF">GCM10008111_26990</name>
</gene>
<accession>A0ABQ2WT56</accession>
<evidence type="ECO:0000256" key="2">
    <source>
        <dbReference type="ARBA" id="ARBA00022801"/>
    </source>
</evidence>
<evidence type="ECO:0000256" key="3">
    <source>
        <dbReference type="ARBA" id="ARBA00022840"/>
    </source>
</evidence>
<dbReference type="SMART" id="SM00796">
    <property type="entry name" value="AHS1"/>
    <property type="match status" value="1"/>
</dbReference>
<comment type="caution">
    <text evidence="5">The sequence shown here is derived from an EMBL/GenBank/DDBJ whole genome shotgun (WGS) entry which is preliminary data.</text>
</comment>
<evidence type="ECO:0000256" key="1">
    <source>
        <dbReference type="ARBA" id="ARBA00022741"/>
    </source>
</evidence>
<dbReference type="InterPro" id="IPR003833">
    <property type="entry name" value="CT_C_D"/>
</dbReference>
<dbReference type="RefSeq" id="WP_189483767.1">
    <property type="nucleotide sequence ID" value="NZ_BMYR01000012.1"/>
</dbReference>
<evidence type="ECO:0000313" key="6">
    <source>
        <dbReference type="Proteomes" id="UP000634667"/>
    </source>
</evidence>
<keyword evidence="1" id="KW-0547">Nucleotide-binding</keyword>
<dbReference type="PANTHER" id="PTHR34698">
    <property type="entry name" value="5-OXOPROLINASE SUBUNIT B"/>
    <property type="match status" value="1"/>
</dbReference>
<protein>
    <recommendedName>
        <fullName evidence="4">Carboxyltransferase domain-containing protein</fullName>
    </recommendedName>
</protein>
<evidence type="ECO:0000259" key="4">
    <source>
        <dbReference type="SMART" id="SM00796"/>
    </source>
</evidence>